<dbReference type="AlphaFoldDB" id="A0A0F9NKW7"/>
<evidence type="ECO:0000313" key="1">
    <source>
        <dbReference type="EMBL" id="KKM89400.1"/>
    </source>
</evidence>
<dbReference type="InterPro" id="IPR038563">
    <property type="entry name" value="Endonuclease_7_sf"/>
</dbReference>
<protein>
    <recommendedName>
        <fullName evidence="2">Recombination endonuclease VII</fullName>
    </recommendedName>
</protein>
<dbReference type="EMBL" id="LAZR01006821">
    <property type="protein sequence ID" value="KKM89400.1"/>
    <property type="molecule type" value="Genomic_DNA"/>
</dbReference>
<gene>
    <name evidence="1" type="ORF">LCGC14_1249050</name>
</gene>
<dbReference type="InterPro" id="IPR004211">
    <property type="entry name" value="Endonuclease_7"/>
</dbReference>
<dbReference type="Pfam" id="PF02945">
    <property type="entry name" value="Endonuclease_7"/>
    <property type="match status" value="1"/>
</dbReference>
<evidence type="ECO:0008006" key="2">
    <source>
        <dbReference type="Google" id="ProtNLM"/>
    </source>
</evidence>
<sequence length="108" mass="12997">MVKTEKRKEYEKKYKKEHKKKVQIDTKKWCLKRFNLTLKDYDIMFDNQKERCGICNIKLERISKGTHLDHDHKTNKVRGILCHNCNIGLGMFKDNADFLINAIKWLKN</sequence>
<accession>A0A0F9NKW7</accession>
<organism evidence="1">
    <name type="scientific">marine sediment metagenome</name>
    <dbReference type="NCBI Taxonomy" id="412755"/>
    <lineage>
        <taxon>unclassified sequences</taxon>
        <taxon>metagenomes</taxon>
        <taxon>ecological metagenomes</taxon>
    </lineage>
</organism>
<dbReference type="SUPFAM" id="SSF54060">
    <property type="entry name" value="His-Me finger endonucleases"/>
    <property type="match status" value="1"/>
</dbReference>
<proteinExistence type="predicted"/>
<name>A0A0F9NKW7_9ZZZZ</name>
<reference evidence="1" key="1">
    <citation type="journal article" date="2015" name="Nature">
        <title>Complex archaea that bridge the gap between prokaryotes and eukaryotes.</title>
        <authorList>
            <person name="Spang A."/>
            <person name="Saw J.H."/>
            <person name="Jorgensen S.L."/>
            <person name="Zaremba-Niedzwiedzka K."/>
            <person name="Martijn J."/>
            <person name="Lind A.E."/>
            <person name="van Eijk R."/>
            <person name="Schleper C."/>
            <person name="Guy L."/>
            <person name="Ettema T.J."/>
        </authorList>
    </citation>
    <scope>NUCLEOTIDE SEQUENCE</scope>
</reference>
<dbReference type="Gene3D" id="3.40.1800.10">
    <property type="entry name" value="His-Me finger endonucleases"/>
    <property type="match status" value="1"/>
</dbReference>
<comment type="caution">
    <text evidence="1">The sequence shown here is derived from an EMBL/GenBank/DDBJ whole genome shotgun (WGS) entry which is preliminary data.</text>
</comment>
<dbReference type="InterPro" id="IPR044925">
    <property type="entry name" value="His-Me_finger_sf"/>
</dbReference>